<evidence type="ECO:0000313" key="2">
    <source>
        <dbReference type="EMBL" id="KAK8846287.1"/>
    </source>
</evidence>
<dbReference type="EMBL" id="JAPFFF010000029">
    <property type="protein sequence ID" value="KAK8846287.1"/>
    <property type="molecule type" value="Genomic_DNA"/>
</dbReference>
<protein>
    <submittedName>
        <fullName evidence="2">Uncharacterized protein</fullName>
    </submittedName>
</protein>
<accession>A0ABR2HI23</accession>
<comment type="caution">
    <text evidence="2">The sequence shown here is derived from an EMBL/GenBank/DDBJ whole genome shotgun (WGS) entry which is preliminary data.</text>
</comment>
<name>A0ABR2HI23_9EUKA</name>
<evidence type="ECO:0000313" key="3">
    <source>
        <dbReference type="Proteomes" id="UP001470230"/>
    </source>
</evidence>
<feature type="region of interest" description="Disordered" evidence="1">
    <location>
        <begin position="77"/>
        <end position="107"/>
    </location>
</feature>
<organism evidence="2 3">
    <name type="scientific">Tritrichomonas musculus</name>
    <dbReference type="NCBI Taxonomy" id="1915356"/>
    <lineage>
        <taxon>Eukaryota</taxon>
        <taxon>Metamonada</taxon>
        <taxon>Parabasalia</taxon>
        <taxon>Tritrichomonadida</taxon>
        <taxon>Tritrichomonadidae</taxon>
        <taxon>Tritrichomonas</taxon>
    </lineage>
</organism>
<evidence type="ECO:0000256" key="1">
    <source>
        <dbReference type="SAM" id="MobiDB-lite"/>
    </source>
</evidence>
<sequence>MSDLSNSNAYGGASLYNNSSTIESDFVQQLAASNAEIDAARYDIQLLMTKAHAYCKNTGLAGNSNADAALSPYAPRYSGAPSSVSAKTSFTPTRSGEFFQSSSSHPI</sequence>
<feature type="compositionally biased region" description="Polar residues" evidence="1">
    <location>
        <begin position="80"/>
        <end position="107"/>
    </location>
</feature>
<dbReference type="Proteomes" id="UP001470230">
    <property type="component" value="Unassembled WGS sequence"/>
</dbReference>
<proteinExistence type="predicted"/>
<keyword evidence="3" id="KW-1185">Reference proteome</keyword>
<gene>
    <name evidence="2" type="ORF">M9Y10_020293</name>
</gene>
<reference evidence="2 3" key="1">
    <citation type="submission" date="2024-04" db="EMBL/GenBank/DDBJ databases">
        <title>Tritrichomonas musculus Genome.</title>
        <authorList>
            <person name="Alves-Ferreira E."/>
            <person name="Grigg M."/>
            <person name="Lorenzi H."/>
            <person name="Galac M."/>
        </authorList>
    </citation>
    <scope>NUCLEOTIDE SEQUENCE [LARGE SCALE GENOMIC DNA]</scope>
    <source>
        <strain evidence="2 3">EAF2021</strain>
    </source>
</reference>